<dbReference type="SUPFAM" id="SSF56176">
    <property type="entry name" value="FAD-binding/transporter-associated domain-like"/>
    <property type="match status" value="1"/>
</dbReference>
<dbReference type="EMBL" id="FXAM01000001">
    <property type="protein sequence ID" value="SMF94034.1"/>
    <property type="molecule type" value="Genomic_DNA"/>
</dbReference>
<dbReference type="Gene3D" id="3.30.465.10">
    <property type="match status" value="1"/>
</dbReference>
<dbReference type="GO" id="GO:0071949">
    <property type="term" value="F:FAD binding"/>
    <property type="evidence" value="ECO:0007669"/>
    <property type="project" value="InterPro"/>
</dbReference>
<dbReference type="GO" id="GO:0003824">
    <property type="term" value="F:catalytic activity"/>
    <property type="evidence" value="ECO:0007669"/>
    <property type="project" value="InterPro"/>
</dbReference>
<dbReference type="PANTHER" id="PTHR11748:SF103">
    <property type="entry name" value="GLYCOLATE OXIDASE SUBUNIT GLCE"/>
    <property type="match status" value="1"/>
</dbReference>
<evidence type="ECO:0000256" key="2">
    <source>
        <dbReference type="ARBA" id="ARBA00022827"/>
    </source>
</evidence>
<evidence type="ECO:0000313" key="5">
    <source>
        <dbReference type="Proteomes" id="UP000192923"/>
    </source>
</evidence>
<dbReference type="OrthoDB" id="9811557at2"/>
<protein>
    <submittedName>
        <fullName evidence="4">Glycolate oxidase FAD binding subunit</fullName>
    </submittedName>
</protein>
<proteinExistence type="predicted"/>
<dbReference type="InterPro" id="IPR036318">
    <property type="entry name" value="FAD-bd_PCMH-like_sf"/>
</dbReference>
<dbReference type="STRING" id="1760988.SAMN02949497_1336"/>
<keyword evidence="1" id="KW-0285">Flavoprotein</keyword>
<dbReference type="Pfam" id="PF01565">
    <property type="entry name" value="FAD_binding_4"/>
    <property type="match status" value="1"/>
</dbReference>
<dbReference type="NCBIfam" id="NF008439">
    <property type="entry name" value="PRK11282.1"/>
    <property type="match status" value="1"/>
</dbReference>
<sequence length="358" mass="38270">MNTDHSAALRDTLLAARADRRPLTLVGGGTKAFYGRHSADGHGRLDTSPHRGIVGFEPSELVLTARAGTPLAEIEARLAQHGQRLGFEPPHFGAGATLGGTVAAGLSGPRRPFAGSVRDAVLGCKILDGQGQILAFGGQVIKNVAGFDLSRLMVGALGTLGVLLEISLKVLPRPECERTLVYALDTPAALAAMTRWCREPWPISGLAYDGSWAYLRLAGAEAAVAAAERRLGGDPAADGPGFWEDMREQRSRFFQYPALGGTLWRLSLPPATPPLDLPGHWLYDWGGALRWLRSEADPAVVFAAAAQAGGHATRFRGGNAGDRVFQPLAPALHRLHLDLKRRFDPDGLLNPGRLHPDY</sequence>
<dbReference type="AlphaFoldDB" id="A0A1Y6D0V5"/>
<evidence type="ECO:0000259" key="3">
    <source>
        <dbReference type="PROSITE" id="PS51387"/>
    </source>
</evidence>
<evidence type="ECO:0000256" key="1">
    <source>
        <dbReference type="ARBA" id="ARBA00022630"/>
    </source>
</evidence>
<organism evidence="4 5">
    <name type="scientific">Methylomagnum ishizawai</name>
    <dbReference type="NCBI Taxonomy" id="1760988"/>
    <lineage>
        <taxon>Bacteria</taxon>
        <taxon>Pseudomonadati</taxon>
        <taxon>Pseudomonadota</taxon>
        <taxon>Gammaproteobacteria</taxon>
        <taxon>Methylococcales</taxon>
        <taxon>Methylococcaceae</taxon>
        <taxon>Methylomagnum</taxon>
    </lineage>
</organism>
<dbReference type="Proteomes" id="UP000192923">
    <property type="component" value="Unassembled WGS sequence"/>
</dbReference>
<feature type="domain" description="FAD-binding PCMH-type" evidence="3">
    <location>
        <begin position="1"/>
        <end position="173"/>
    </location>
</feature>
<name>A0A1Y6D0V5_9GAMM</name>
<dbReference type="InterPro" id="IPR016169">
    <property type="entry name" value="FAD-bd_PCMH_sub2"/>
</dbReference>
<accession>A0A1Y6D0V5</accession>
<keyword evidence="2" id="KW-0274">FAD</keyword>
<gene>
    <name evidence="4" type="ORF">SAMN02949497_1336</name>
</gene>
<dbReference type="SUPFAM" id="SSF55103">
    <property type="entry name" value="FAD-linked oxidases, C-terminal domain"/>
    <property type="match status" value="1"/>
</dbReference>
<dbReference type="InterPro" id="IPR006094">
    <property type="entry name" value="Oxid_FAD_bind_N"/>
</dbReference>
<dbReference type="PANTHER" id="PTHR11748">
    <property type="entry name" value="D-LACTATE DEHYDROGENASE"/>
    <property type="match status" value="1"/>
</dbReference>
<dbReference type="PROSITE" id="PS51387">
    <property type="entry name" value="FAD_PCMH"/>
    <property type="match status" value="1"/>
</dbReference>
<dbReference type="InterPro" id="IPR016166">
    <property type="entry name" value="FAD-bd_PCMH"/>
</dbReference>
<reference evidence="4 5" key="1">
    <citation type="submission" date="2016-12" db="EMBL/GenBank/DDBJ databases">
        <authorList>
            <person name="Song W.-J."/>
            <person name="Kurnit D.M."/>
        </authorList>
    </citation>
    <scope>NUCLEOTIDE SEQUENCE [LARGE SCALE GENOMIC DNA]</scope>
    <source>
        <strain evidence="4 5">175</strain>
    </source>
</reference>
<evidence type="ECO:0000313" key="4">
    <source>
        <dbReference type="EMBL" id="SMF94034.1"/>
    </source>
</evidence>
<dbReference type="RefSeq" id="WP_085211067.1">
    <property type="nucleotide sequence ID" value="NZ_FXAM01000001.1"/>
</dbReference>
<dbReference type="InterPro" id="IPR016164">
    <property type="entry name" value="FAD-linked_Oxase-like_C"/>
</dbReference>
<keyword evidence="5" id="KW-1185">Reference proteome</keyword>